<comment type="caution">
    <text evidence="2">The sequence shown here is derived from an EMBL/GenBank/DDBJ whole genome shotgun (WGS) entry which is preliminary data.</text>
</comment>
<evidence type="ECO:0000313" key="2">
    <source>
        <dbReference type="EMBL" id="GAC08212.1"/>
    </source>
</evidence>
<dbReference type="AlphaFoldDB" id="A0AAV3UT25"/>
<dbReference type="CDD" id="cd04301">
    <property type="entry name" value="NAT_SF"/>
    <property type="match status" value="1"/>
</dbReference>
<gene>
    <name evidence="2" type="ORF">GCHA_0247</name>
</gene>
<dbReference type="Pfam" id="PF00583">
    <property type="entry name" value="Acetyltransf_1"/>
    <property type="match status" value="1"/>
</dbReference>
<dbReference type="Proteomes" id="UP000006320">
    <property type="component" value="Unassembled WGS sequence"/>
</dbReference>
<dbReference type="Gene3D" id="3.40.630.30">
    <property type="match status" value="1"/>
</dbReference>
<organism evidence="2 3">
    <name type="scientific">Paraglaciecola chathamensis S18K6</name>
    <dbReference type="NCBI Taxonomy" id="1127672"/>
    <lineage>
        <taxon>Bacteria</taxon>
        <taxon>Pseudomonadati</taxon>
        <taxon>Pseudomonadota</taxon>
        <taxon>Gammaproteobacteria</taxon>
        <taxon>Alteromonadales</taxon>
        <taxon>Alteromonadaceae</taxon>
        <taxon>Paraglaciecola</taxon>
    </lineage>
</organism>
<dbReference type="SUPFAM" id="SSF55729">
    <property type="entry name" value="Acyl-CoA N-acyltransferases (Nat)"/>
    <property type="match status" value="1"/>
</dbReference>
<feature type="domain" description="N-acetyltransferase" evidence="1">
    <location>
        <begin position="1"/>
        <end position="154"/>
    </location>
</feature>
<name>A0AAV3UT25_9ALTE</name>
<dbReference type="InterPro" id="IPR016181">
    <property type="entry name" value="Acyl_CoA_acyltransferase"/>
</dbReference>
<dbReference type="GO" id="GO:0016747">
    <property type="term" value="F:acyltransferase activity, transferring groups other than amino-acyl groups"/>
    <property type="evidence" value="ECO:0007669"/>
    <property type="project" value="InterPro"/>
</dbReference>
<dbReference type="InterPro" id="IPR000182">
    <property type="entry name" value="GNAT_dom"/>
</dbReference>
<dbReference type="RefSeq" id="WP_007984160.1">
    <property type="nucleotide sequence ID" value="NZ_BAEM01000004.1"/>
</dbReference>
<dbReference type="EMBL" id="BAEM01000004">
    <property type="protein sequence ID" value="GAC08212.1"/>
    <property type="molecule type" value="Genomic_DNA"/>
</dbReference>
<sequence length="154" mass="17097">MKLVKANDTHLTELMGWFEDEAQLVMWSGPGFRYPYDLVTFKQDLKLTSLPSFSLLSPQGALLAFGQYYLRENRCHLGRLVVNPAHRGQGIAATLIANLAAKGKKELKVNSCSLFVFSDNISAISAYQKLGFVKNQYPTDMPLAGCIYMVSDLG</sequence>
<protein>
    <submittedName>
        <fullName evidence="2">GCN5-like N-acetyltransferase</fullName>
    </submittedName>
</protein>
<accession>A0AAV3UT25</accession>
<evidence type="ECO:0000313" key="3">
    <source>
        <dbReference type="Proteomes" id="UP000006320"/>
    </source>
</evidence>
<proteinExistence type="predicted"/>
<reference evidence="2 3" key="1">
    <citation type="journal article" date="2017" name="Antonie Van Leeuwenhoek">
        <title>Rhizobium rhizosphaerae sp. nov., a novel species isolated from rice rhizosphere.</title>
        <authorList>
            <person name="Zhao J.J."/>
            <person name="Zhang J."/>
            <person name="Zhang R.J."/>
            <person name="Zhang C.W."/>
            <person name="Yin H.Q."/>
            <person name="Zhang X.X."/>
        </authorList>
    </citation>
    <scope>NUCLEOTIDE SEQUENCE [LARGE SCALE GENOMIC DNA]</scope>
    <source>
        <strain evidence="2 3">S18K6</strain>
    </source>
</reference>
<dbReference type="PROSITE" id="PS51186">
    <property type="entry name" value="GNAT"/>
    <property type="match status" value="1"/>
</dbReference>
<evidence type="ECO:0000259" key="1">
    <source>
        <dbReference type="PROSITE" id="PS51186"/>
    </source>
</evidence>